<feature type="compositionally biased region" description="Polar residues" evidence="1">
    <location>
        <begin position="414"/>
        <end position="431"/>
    </location>
</feature>
<dbReference type="SUPFAM" id="SSF100950">
    <property type="entry name" value="NagB/RpiA/CoA transferase-like"/>
    <property type="match status" value="1"/>
</dbReference>
<dbReference type="InterPro" id="IPR003741">
    <property type="entry name" value="LUD_dom"/>
</dbReference>
<dbReference type="GO" id="GO:0016491">
    <property type="term" value="F:oxidoreductase activity"/>
    <property type="evidence" value="ECO:0007669"/>
    <property type="project" value="UniProtKB-ARBA"/>
</dbReference>
<dbReference type="InterPro" id="IPR037171">
    <property type="entry name" value="NagB/RpiA_transferase-like"/>
</dbReference>
<dbReference type="PANTHER" id="PTHR30296:SF0">
    <property type="entry name" value="LACTATE UTILIZATION PROTEIN A"/>
    <property type="match status" value="1"/>
</dbReference>
<dbReference type="Pfam" id="PF02754">
    <property type="entry name" value="CCG"/>
    <property type="match status" value="2"/>
</dbReference>
<reference evidence="4" key="1">
    <citation type="submission" date="2023-03" db="EMBL/GenBank/DDBJ databases">
        <authorList>
            <person name="Steffen K."/>
            <person name="Cardenas P."/>
        </authorList>
    </citation>
    <scope>NUCLEOTIDE SEQUENCE</scope>
</reference>
<evidence type="ECO:0000313" key="4">
    <source>
        <dbReference type="EMBL" id="CAI8014384.1"/>
    </source>
</evidence>
<feature type="region of interest" description="Disordered" evidence="1">
    <location>
        <begin position="409"/>
        <end position="431"/>
    </location>
</feature>
<accession>A0AA35RMT5</accession>
<organism evidence="4 5">
    <name type="scientific">Geodia barretti</name>
    <name type="common">Barrett's horny sponge</name>
    <dbReference type="NCBI Taxonomy" id="519541"/>
    <lineage>
        <taxon>Eukaryota</taxon>
        <taxon>Metazoa</taxon>
        <taxon>Porifera</taxon>
        <taxon>Demospongiae</taxon>
        <taxon>Heteroscleromorpha</taxon>
        <taxon>Tetractinellida</taxon>
        <taxon>Astrophorina</taxon>
        <taxon>Geodiidae</taxon>
        <taxon>Geodia</taxon>
    </lineage>
</organism>
<dbReference type="Pfam" id="PF02589">
    <property type="entry name" value="LUD_dom"/>
    <property type="match status" value="1"/>
</dbReference>
<feature type="domain" description="LUD" evidence="2">
    <location>
        <begin position="315"/>
        <end position="413"/>
    </location>
</feature>
<dbReference type="AlphaFoldDB" id="A0AA35RMT5"/>
<dbReference type="EMBL" id="CASHTH010001358">
    <property type="protein sequence ID" value="CAI8014384.1"/>
    <property type="molecule type" value="Genomic_DNA"/>
</dbReference>
<name>A0AA35RMT5_GEOBA</name>
<dbReference type="PANTHER" id="PTHR30296">
    <property type="entry name" value="UNCHARACTERIZED PROTEIN YKGE"/>
    <property type="match status" value="1"/>
</dbReference>
<proteinExistence type="predicted"/>
<comment type="caution">
    <text evidence="4">The sequence shown here is derived from an EMBL/GenBank/DDBJ whole genome shotgun (WGS) entry which is preliminary data.</text>
</comment>
<protein>
    <submittedName>
        <fullName evidence="4">Lactate utilization protein A</fullName>
    </submittedName>
</protein>
<dbReference type="Proteomes" id="UP001174909">
    <property type="component" value="Unassembled WGS sequence"/>
</dbReference>
<gene>
    <name evidence="4" type="ORF">GBAR_LOCUS8990</name>
</gene>
<sequence length="431" mass="47095">MPDDCRAERYLTQPIPKRASLFVTCIIDQLYPEVGVSVVRVLRQQGVSVDFPSGQTCCGQPLYNSGFTAEAKRLAVRVLDAFEGGDYVVVPSGSCGAMMRVFYQDLFAGDPALLQRAEALSKRVYEFTEFLVDVLGVGDIPIAAGAEGSTLTYHPSCHLLREMEVRDAPRRLLDGSGVSVTDLPNAEQCCGFGGTFAIKYPHISEAMLADKVDSIIESGADTITACDMGCLMHIGGALSRRDLPVQARHIAQFKPATRAAIVDPQLRQAFKRAGEGFDNARREAVDEVTPAVWEQWRQRARSIKEHTIGHLDYYLEMLERNVSAAGGQVHFAADAAQANAIVSEIVRTRGLKVATKSKSMVSEELGLNHVLEAQGVEVFETDLGEYIIQLAEETPSHLVAPALHKTRGQVPDCSPTSSGCPTQTTLRRWRE</sequence>
<feature type="domain" description="Cysteine-rich" evidence="3">
    <location>
        <begin position="21"/>
        <end position="100"/>
    </location>
</feature>
<dbReference type="GO" id="GO:0005829">
    <property type="term" value="C:cytosol"/>
    <property type="evidence" value="ECO:0007669"/>
    <property type="project" value="TreeGrafter"/>
</dbReference>
<evidence type="ECO:0000259" key="2">
    <source>
        <dbReference type="Pfam" id="PF02589"/>
    </source>
</evidence>
<evidence type="ECO:0000256" key="1">
    <source>
        <dbReference type="SAM" id="MobiDB-lite"/>
    </source>
</evidence>
<evidence type="ECO:0000313" key="5">
    <source>
        <dbReference type="Proteomes" id="UP001174909"/>
    </source>
</evidence>
<keyword evidence="5" id="KW-1185">Reference proteome</keyword>
<evidence type="ECO:0000259" key="3">
    <source>
        <dbReference type="Pfam" id="PF02754"/>
    </source>
</evidence>
<dbReference type="InterPro" id="IPR004017">
    <property type="entry name" value="Cys_rich_dom"/>
</dbReference>
<feature type="domain" description="Cysteine-rich" evidence="3">
    <location>
        <begin position="152"/>
        <end position="234"/>
    </location>
</feature>